<dbReference type="eggNOG" id="COG1061">
    <property type="taxonomic scope" value="Bacteria"/>
</dbReference>
<protein>
    <recommendedName>
        <fullName evidence="3">DUF3854 domain-containing protein</fullName>
    </recommendedName>
</protein>
<evidence type="ECO:0000313" key="1">
    <source>
        <dbReference type="EMBL" id="AFZ60820.1"/>
    </source>
</evidence>
<proteinExistence type="predicted"/>
<evidence type="ECO:0000313" key="2">
    <source>
        <dbReference type="Proteomes" id="UP000010474"/>
    </source>
</evidence>
<dbReference type="KEGG" id="acy:Anacy_5508"/>
<evidence type="ECO:0008006" key="3">
    <source>
        <dbReference type="Google" id="ProtNLM"/>
    </source>
</evidence>
<name>K9ZR34_ANACC</name>
<organism evidence="1 2">
    <name type="scientific">Anabaena cylindrica (strain ATCC 27899 / PCC 7122)</name>
    <dbReference type="NCBI Taxonomy" id="272123"/>
    <lineage>
        <taxon>Bacteria</taxon>
        <taxon>Bacillati</taxon>
        <taxon>Cyanobacteriota</taxon>
        <taxon>Cyanophyceae</taxon>
        <taxon>Nostocales</taxon>
        <taxon>Nostocaceae</taxon>
        <taxon>Anabaena</taxon>
    </lineage>
</organism>
<accession>K9ZR34</accession>
<dbReference type="HOGENOM" id="CLU_248751_0_0_3"/>
<sequence length="1499" mass="169488">MSAIQFINVPKIAEGLEITEVAPTKPLRRQTGKKHTFRQCKDLGLLDSVLIAYLYDGDGEALRYESVGIPTGQKKIIKDFLARELKPGLTKFDPDCWNYKISKTWNYYQRAKAQKLAVGKIVPWLEGEKGVEAVMQLGILGITFQGGHRQGIKLRESIQQVQDDGAALLLWCFDNDKTGREEAEIARGICAEIGLLFATFDVTKIWEECPVKGDLADYIKEFNPTKEFLINAFLEQIEEQRLAPVQQIEVNPTKAKYSPNFTGEKKEYKLAALTPEELAEKKANIIHGDYKLFDLLFNQHGNAGIQNTIKTGTKSRRHKTRVSVAASLHECNNYLTSLGITTSDTPEQLFEEWVKNSIDSSDSDRLQGAWKAFADKKNNQPYQTQIDKIDAVVLGYRLEATTKPKRIIDVEIAPVEPFKFLPLADRNDPLVKANPNAHWNRGSSSLAIAQTEDEMPIVFVSGTANAELLAKHGYFVVTLPEKPLEGYNKHYGFDKAFWDELITYLPKKGSKVKRDVYFTLNGSCDVDTDTRLRRLDEKTGCNLKVVHLTQITSIEEFNTAYSEAEDFVDYYAVKLSKPNRKPDLIIPATSKYFPSEAIKFPTGNKFAVMTGIHGAGKSHQETAQIQEATKRGIITVIFSKTIILKDQASTKKMIPTVEQVIENGYKIDGDLLAFSSCIDNPRKAESVLFHLGYLNSESPKFREIRLSFDESLQTLGHAALGTGTYVADHRASATTSLCNLIKNAAHSVLYDADIPEPLVWFFSTLTQSEPYVVQHARRSEDEQVTLWQQGSPAEMIHLGLINQMNKNPDQAFLTLEIANDVTANWTPSNTADLSALHSDRSTVVIDHEAINDPNNENFNLLSSRVEVDGKKVNKLDVQMAKYSQEKQSVFMNVASTGVSVESVFEKNFIVAPGVGNAFDIVQMARRLRPKNEKHLWVQPNNNNSYIYNSTDAREIYKYLVKADKCIAADFISRGDFLQEIPVDVIFEQFQCKLAALLNWYNKHHRKATFALFKHKWGSQLIDSSEYIKDYSEEEIAAYRQNDTELANEISEIQANRELAKNTKRVNSCDLPENEYIALKGKMEKLTEDQKDSVIKYEFKKEYEGSMPCTPEEMKDYLKLKPIKLQNQYRLLLPEADNTKLFVTAEKSAENGKRDRVDQTKKLIKGVANTELRKIGFDQFFHEIYTLIGESPFSKIQIPKIPEGQFKWVSSVSVCSKDDGTAYNNYYIDIKNPAWMNLIKYFVSLGKICRNIYGFMPVPSQKGISHYQTIKLFLENYFIDLDFSGKEYFFKIDDGRDAYFHILNKRYEDIENSDLVVGIGEGYHKPITATGEHTKAAYQYQARNPSTTETLLELIAKSKAKGLPKLEAKPANQVVQLTLNLKAPVTPVESIKQPITPEEIKQPSIGDYALVNGMLAKITSEAALGTGNFKIPGFELETTKGTKIKEAKEKIQPASVEVLSKWINTKLARHPESKDKFLENIRIYLPDKFEPISRNISVAV</sequence>
<gene>
    <name evidence="1" type="ordered locus">Anacy_5508</name>
</gene>
<dbReference type="OrthoDB" id="472901at2"/>
<dbReference type="PATRIC" id="fig|272123.3.peg.5963"/>
<keyword evidence="2" id="KW-1185">Reference proteome</keyword>
<dbReference type="RefSeq" id="WP_015217432.1">
    <property type="nucleotide sequence ID" value="NC_019771.1"/>
</dbReference>
<dbReference type="EMBL" id="CP003659">
    <property type="protein sequence ID" value="AFZ60820.1"/>
    <property type="molecule type" value="Genomic_DNA"/>
</dbReference>
<reference evidence="2" key="1">
    <citation type="journal article" date="2013" name="Proc. Natl. Acad. Sci. U.S.A.">
        <title>Improving the coverage of the cyanobacterial phylum using diversity-driven genome sequencing.</title>
        <authorList>
            <person name="Shih P.M."/>
            <person name="Wu D."/>
            <person name="Latifi A."/>
            <person name="Axen S.D."/>
            <person name="Fewer D.P."/>
            <person name="Talla E."/>
            <person name="Calteau A."/>
            <person name="Cai F."/>
            <person name="Tandeau de Marsac N."/>
            <person name="Rippka R."/>
            <person name="Herdman M."/>
            <person name="Sivonen K."/>
            <person name="Coursin T."/>
            <person name="Laurent T."/>
            <person name="Goodwin L."/>
            <person name="Nolan M."/>
            <person name="Davenport K.W."/>
            <person name="Han C.S."/>
            <person name="Rubin E.M."/>
            <person name="Eisen J.A."/>
            <person name="Woyke T."/>
            <person name="Gugger M."/>
            <person name="Kerfeld C.A."/>
        </authorList>
    </citation>
    <scope>NUCLEOTIDE SEQUENCE [LARGE SCALE GENOMIC DNA]</scope>
    <source>
        <strain evidence="2">ATCC 27899 / PCC 7122</strain>
    </source>
</reference>
<dbReference type="Proteomes" id="UP000010474">
    <property type="component" value="Chromosome"/>
</dbReference>
<dbReference type="eggNOG" id="COG3378">
    <property type="taxonomic scope" value="Bacteria"/>
</dbReference>